<dbReference type="EMBL" id="JAINUF010000005">
    <property type="protein sequence ID" value="KAJ8358552.1"/>
    <property type="molecule type" value="Genomic_DNA"/>
</dbReference>
<sequence>MNLPLKHCARKAPEHFCTCVPRRNGSTFTGGSSLFTYQRPASACSVMAPVPVLATARCRKCGDYVGRLRRWRNASAASGRRSHRELRPDWLESGGHLPPRCVQAASACSRRRPAASLTTSGPCVEAEGRALALCRGGPECKSVAGGVLTAADVAIRRSFVLRAGDYQTLSRPPLFFRRARWLVTGRRVSAPPRRREKSLRRNPNALLQVPGAFPCRTQARYLLC</sequence>
<protein>
    <submittedName>
        <fullName evidence="1">Uncharacterized protein</fullName>
    </submittedName>
</protein>
<keyword evidence="2" id="KW-1185">Reference proteome</keyword>
<organism evidence="1 2">
    <name type="scientific">Synaphobranchus kaupii</name>
    <name type="common">Kaup's arrowtooth eel</name>
    <dbReference type="NCBI Taxonomy" id="118154"/>
    <lineage>
        <taxon>Eukaryota</taxon>
        <taxon>Metazoa</taxon>
        <taxon>Chordata</taxon>
        <taxon>Craniata</taxon>
        <taxon>Vertebrata</taxon>
        <taxon>Euteleostomi</taxon>
        <taxon>Actinopterygii</taxon>
        <taxon>Neopterygii</taxon>
        <taxon>Teleostei</taxon>
        <taxon>Anguilliformes</taxon>
        <taxon>Synaphobranchidae</taxon>
        <taxon>Synaphobranchus</taxon>
    </lineage>
</organism>
<evidence type="ECO:0000313" key="2">
    <source>
        <dbReference type="Proteomes" id="UP001152622"/>
    </source>
</evidence>
<name>A0A9Q1FGK9_SYNKA</name>
<proteinExistence type="predicted"/>
<gene>
    <name evidence="1" type="ORF">SKAU_G00150770</name>
</gene>
<comment type="caution">
    <text evidence="1">The sequence shown here is derived from an EMBL/GenBank/DDBJ whole genome shotgun (WGS) entry which is preliminary data.</text>
</comment>
<accession>A0A9Q1FGK9</accession>
<dbReference type="AlphaFoldDB" id="A0A9Q1FGK9"/>
<dbReference type="Proteomes" id="UP001152622">
    <property type="component" value="Chromosome 5"/>
</dbReference>
<evidence type="ECO:0000313" key="1">
    <source>
        <dbReference type="EMBL" id="KAJ8358552.1"/>
    </source>
</evidence>
<reference evidence="1" key="1">
    <citation type="journal article" date="2023" name="Science">
        <title>Genome structures resolve the early diversification of teleost fishes.</title>
        <authorList>
            <person name="Parey E."/>
            <person name="Louis A."/>
            <person name="Montfort J."/>
            <person name="Bouchez O."/>
            <person name="Roques C."/>
            <person name="Iampietro C."/>
            <person name="Lluch J."/>
            <person name="Castinel A."/>
            <person name="Donnadieu C."/>
            <person name="Desvignes T."/>
            <person name="Floi Bucao C."/>
            <person name="Jouanno E."/>
            <person name="Wen M."/>
            <person name="Mejri S."/>
            <person name="Dirks R."/>
            <person name="Jansen H."/>
            <person name="Henkel C."/>
            <person name="Chen W.J."/>
            <person name="Zahm M."/>
            <person name="Cabau C."/>
            <person name="Klopp C."/>
            <person name="Thompson A.W."/>
            <person name="Robinson-Rechavi M."/>
            <person name="Braasch I."/>
            <person name="Lecointre G."/>
            <person name="Bobe J."/>
            <person name="Postlethwait J.H."/>
            <person name="Berthelot C."/>
            <person name="Roest Crollius H."/>
            <person name="Guiguen Y."/>
        </authorList>
    </citation>
    <scope>NUCLEOTIDE SEQUENCE</scope>
    <source>
        <strain evidence="1">WJC10195</strain>
    </source>
</reference>